<evidence type="ECO:0000313" key="2">
    <source>
        <dbReference type="Proteomes" id="UP000267524"/>
    </source>
</evidence>
<organism evidence="1 2">
    <name type="scientific">Chryseobacterium nematophagum</name>
    <dbReference type="NCBI Taxonomy" id="2305228"/>
    <lineage>
        <taxon>Bacteria</taxon>
        <taxon>Pseudomonadati</taxon>
        <taxon>Bacteroidota</taxon>
        <taxon>Flavobacteriia</taxon>
        <taxon>Flavobacteriales</taxon>
        <taxon>Weeksellaceae</taxon>
        <taxon>Chryseobacterium group</taxon>
        <taxon>Chryseobacterium</taxon>
    </lineage>
</organism>
<reference evidence="1 2" key="1">
    <citation type="submission" date="2018-08" db="EMBL/GenBank/DDBJ databases">
        <title>Chryseobacterium nematophagum: a novel matrix digesting pathogen of nematodes.</title>
        <authorList>
            <person name="Page A."/>
            <person name="Roberts M."/>
            <person name="Felix M.-A."/>
            <person name="Weir W."/>
        </authorList>
    </citation>
    <scope>NUCLEOTIDE SEQUENCE [LARGE SCALE GENOMIC DNA]</scope>
    <source>
        <strain evidence="1 2">JUb275</strain>
    </source>
</reference>
<protein>
    <submittedName>
        <fullName evidence="1">Uncharacterized protein</fullName>
    </submittedName>
</protein>
<gene>
    <name evidence="1" type="ORF">D1632_00440</name>
</gene>
<evidence type="ECO:0000313" key="1">
    <source>
        <dbReference type="EMBL" id="RMZ61314.1"/>
    </source>
</evidence>
<dbReference type="EMBL" id="QWIV01000003">
    <property type="protein sequence ID" value="RMZ61314.1"/>
    <property type="molecule type" value="Genomic_DNA"/>
</dbReference>
<sequence>MKKTKMSSHREKVKILVALSDKLWEDYIDESISEEDYLEKMYLVKREINNGFINKMQELEFFISDLGYLVLKNPIISFVGGSEKIILSKN</sequence>
<proteinExistence type="predicted"/>
<keyword evidence="2" id="KW-1185">Reference proteome</keyword>
<dbReference type="Proteomes" id="UP000267524">
    <property type="component" value="Unassembled WGS sequence"/>
</dbReference>
<accession>A0A3M7LGQ8</accession>
<comment type="caution">
    <text evidence="1">The sequence shown here is derived from an EMBL/GenBank/DDBJ whole genome shotgun (WGS) entry which is preliminary data.</text>
</comment>
<dbReference type="AlphaFoldDB" id="A0A3M7LGQ8"/>
<name>A0A3M7LGQ8_9FLAO</name>